<keyword evidence="3" id="KW-1185">Reference proteome</keyword>
<dbReference type="RefSeq" id="WP_376841789.1">
    <property type="nucleotide sequence ID" value="NZ_JBHMAU010000131.1"/>
</dbReference>
<dbReference type="Pfam" id="PF01909">
    <property type="entry name" value="NTP_transf_2"/>
    <property type="match status" value="1"/>
</dbReference>
<organism evidence="2 3">
    <name type="scientific">Brevibacterium otitidis</name>
    <dbReference type="NCBI Taxonomy" id="53364"/>
    <lineage>
        <taxon>Bacteria</taxon>
        <taxon>Bacillati</taxon>
        <taxon>Actinomycetota</taxon>
        <taxon>Actinomycetes</taxon>
        <taxon>Micrococcales</taxon>
        <taxon>Brevibacteriaceae</taxon>
        <taxon>Brevibacterium</taxon>
    </lineage>
</organism>
<dbReference type="SUPFAM" id="SSF81301">
    <property type="entry name" value="Nucleotidyltransferase"/>
    <property type="match status" value="1"/>
</dbReference>
<proteinExistence type="predicted"/>
<evidence type="ECO:0000259" key="1">
    <source>
        <dbReference type="Pfam" id="PF01909"/>
    </source>
</evidence>
<evidence type="ECO:0000313" key="3">
    <source>
        <dbReference type="Proteomes" id="UP001589707"/>
    </source>
</evidence>
<name>A0ABV5X5S8_9MICO</name>
<protein>
    <submittedName>
        <fullName evidence="2">Nucleotidyltransferase domain-containing protein</fullName>
    </submittedName>
</protein>
<dbReference type="Gene3D" id="3.30.460.10">
    <property type="entry name" value="Beta Polymerase, domain 2"/>
    <property type="match status" value="1"/>
</dbReference>
<reference evidence="2 3" key="1">
    <citation type="submission" date="2024-09" db="EMBL/GenBank/DDBJ databases">
        <authorList>
            <person name="Sun Q."/>
            <person name="Mori K."/>
        </authorList>
    </citation>
    <scope>NUCLEOTIDE SEQUENCE [LARGE SCALE GENOMIC DNA]</scope>
    <source>
        <strain evidence="2 3">JCM 11683</strain>
    </source>
</reference>
<dbReference type="Proteomes" id="UP001589707">
    <property type="component" value="Unassembled WGS sequence"/>
</dbReference>
<comment type="caution">
    <text evidence="2">The sequence shown here is derived from an EMBL/GenBank/DDBJ whole genome shotgun (WGS) entry which is preliminary data.</text>
</comment>
<dbReference type="InterPro" id="IPR002934">
    <property type="entry name" value="Polymerase_NTP_transf_dom"/>
</dbReference>
<feature type="domain" description="Polymerase nucleotidyl transferase" evidence="1">
    <location>
        <begin position="21"/>
        <end position="52"/>
    </location>
</feature>
<accession>A0ABV5X5S8</accession>
<sequence length="233" mass="25319">MDELPHEGLARREAIRLADSPGVVAVLLAGSVARGEHACCSDVDILVVGPPQGVLEPTRVMGGVSVERLCNTPDEWKLRFNRVGTSWLYEFLDVVVLYDPDGVGRQLQLEAARVLHQYCTPKEQRANLRRELIHGVAKLDRARLSGESAWAGFWAALPVFTLLSGLFALHDVPLPGASRMMRELPRVGLSEWESGHVGQLLTGDTEQRLAAAQALCDYLIEALGHEPAGGKGG</sequence>
<gene>
    <name evidence="2" type="ORF">ACFFN1_15600</name>
</gene>
<dbReference type="EMBL" id="JBHMAU010000131">
    <property type="protein sequence ID" value="MFB9777800.1"/>
    <property type="molecule type" value="Genomic_DNA"/>
</dbReference>
<evidence type="ECO:0000313" key="2">
    <source>
        <dbReference type="EMBL" id="MFB9777800.1"/>
    </source>
</evidence>
<dbReference type="CDD" id="cd05403">
    <property type="entry name" value="NT_KNTase_like"/>
    <property type="match status" value="1"/>
</dbReference>
<dbReference type="InterPro" id="IPR043519">
    <property type="entry name" value="NT_sf"/>
</dbReference>